<organism evidence="1 2">
    <name type="scientific">Paracerasibacillus soli</name>
    <dbReference type="NCBI Taxonomy" id="480284"/>
    <lineage>
        <taxon>Bacteria</taxon>
        <taxon>Bacillati</taxon>
        <taxon>Bacillota</taxon>
        <taxon>Bacilli</taxon>
        <taxon>Bacillales</taxon>
        <taxon>Bacillaceae</taxon>
        <taxon>Paracerasibacillus</taxon>
    </lineage>
</organism>
<name>A0ABU5CPC3_9BACI</name>
<keyword evidence="1" id="KW-0067">ATP-binding</keyword>
<dbReference type="RefSeq" id="WP_320378490.1">
    <property type="nucleotide sequence ID" value="NZ_JAWDIQ010000001.1"/>
</dbReference>
<keyword evidence="1" id="KW-0547">Nucleotide-binding</keyword>
<reference evidence="1 2" key="1">
    <citation type="submission" date="2023-10" db="EMBL/GenBank/DDBJ databases">
        <title>Virgibacillus soli CC-YMP-6 genome.</title>
        <authorList>
            <person name="Miliotis G."/>
            <person name="Sengupta P."/>
            <person name="Hameed A."/>
            <person name="Chuvochina M."/>
            <person name="Mcdonagh F."/>
            <person name="Simpson A.C."/>
            <person name="Singh N.K."/>
            <person name="Rekha P.D."/>
            <person name="Raman K."/>
            <person name="Hugenholtz P."/>
            <person name="Venkateswaran K."/>
        </authorList>
    </citation>
    <scope>NUCLEOTIDE SEQUENCE [LARGE SCALE GENOMIC DNA]</scope>
    <source>
        <strain evidence="1 2">CC-YMP-6</strain>
    </source>
</reference>
<dbReference type="EMBL" id="JAWDIQ010000001">
    <property type="protein sequence ID" value="MDY0407697.1"/>
    <property type="molecule type" value="Genomic_DNA"/>
</dbReference>
<dbReference type="GO" id="GO:0005524">
    <property type="term" value="F:ATP binding"/>
    <property type="evidence" value="ECO:0007669"/>
    <property type="project" value="UniProtKB-KW"/>
</dbReference>
<protein>
    <submittedName>
        <fullName evidence="1">ATP-binding protein</fullName>
    </submittedName>
</protein>
<evidence type="ECO:0000313" key="1">
    <source>
        <dbReference type="EMBL" id="MDY0407697.1"/>
    </source>
</evidence>
<evidence type="ECO:0000313" key="2">
    <source>
        <dbReference type="Proteomes" id="UP001275315"/>
    </source>
</evidence>
<dbReference type="Proteomes" id="UP001275315">
    <property type="component" value="Unassembled WGS sequence"/>
</dbReference>
<gene>
    <name evidence="1" type="ORF">RWD45_02580</name>
</gene>
<accession>A0ABU5CPC3</accession>
<proteinExistence type="predicted"/>
<comment type="caution">
    <text evidence="1">The sequence shown here is derived from an EMBL/GenBank/DDBJ whole genome shotgun (WGS) entry which is preliminary data.</text>
</comment>
<keyword evidence="2" id="KW-1185">Reference proteome</keyword>
<sequence length="238" mass="26262">MKRDILIVPFNPKEELIIACDNSGAIGKKVMDEVSVPYEIVGKLLFRVAYMECVAAGGIPFSIVLQNFNGDESWKPLVDGIQEGVSEAGIKELPITGSTESNFSLIQSATGMALLGKRQLGWSEPDFTQFTCNLAIIGKPLVGDEVVTQSKDVAPLQLFRWFAEQNDILSVVPVGSKGIAYEMSRIMPNRHDQLSFSSALDLKKSSGPSTCFIVVYKREFHEEVISMANKWIYGYTTI</sequence>